<evidence type="ECO:0000313" key="1">
    <source>
        <dbReference type="EMBL" id="KAG5592575.1"/>
    </source>
</evidence>
<reference evidence="1 2" key="1">
    <citation type="submission" date="2020-09" db="EMBL/GenBank/DDBJ databases">
        <title>De no assembly of potato wild relative species, Solanum commersonii.</title>
        <authorList>
            <person name="Cho K."/>
        </authorList>
    </citation>
    <scope>NUCLEOTIDE SEQUENCE [LARGE SCALE GENOMIC DNA]</scope>
    <source>
        <strain evidence="1">LZ3.2</strain>
        <tissue evidence="1">Leaf</tissue>
    </source>
</reference>
<sequence length="104" mass="12190">MSYKTCALLNPSTREYRILKCPYVNHNYKYKPPIACGEDEYFGLTCIDSFLSLYGGKSMSEELDVWQDGWERLMTIYNLPEICIRFVLHNKLSYCRKNGNDLLS</sequence>
<organism evidence="1 2">
    <name type="scientific">Solanum commersonii</name>
    <name type="common">Commerson's wild potato</name>
    <name type="synonym">Commerson's nightshade</name>
    <dbReference type="NCBI Taxonomy" id="4109"/>
    <lineage>
        <taxon>Eukaryota</taxon>
        <taxon>Viridiplantae</taxon>
        <taxon>Streptophyta</taxon>
        <taxon>Embryophyta</taxon>
        <taxon>Tracheophyta</taxon>
        <taxon>Spermatophyta</taxon>
        <taxon>Magnoliopsida</taxon>
        <taxon>eudicotyledons</taxon>
        <taxon>Gunneridae</taxon>
        <taxon>Pentapetalae</taxon>
        <taxon>asterids</taxon>
        <taxon>lamiids</taxon>
        <taxon>Solanales</taxon>
        <taxon>Solanaceae</taxon>
        <taxon>Solanoideae</taxon>
        <taxon>Solaneae</taxon>
        <taxon>Solanum</taxon>
    </lineage>
</organism>
<name>A0A9J5XY89_SOLCO</name>
<protein>
    <submittedName>
        <fullName evidence="1">Uncharacterized protein</fullName>
    </submittedName>
</protein>
<dbReference type="EMBL" id="JACXVP010000008">
    <property type="protein sequence ID" value="KAG5592575.1"/>
    <property type="molecule type" value="Genomic_DNA"/>
</dbReference>
<proteinExistence type="predicted"/>
<evidence type="ECO:0000313" key="2">
    <source>
        <dbReference type="Proteomes" id="UP000824120"/>
    </source>
</evidence>
<dbReference type="Proteomes" id="UP000824120">
    <property type="component" value="Chromosome 8"/>
</dbReference>
<gene>
    <name evidence="1" type="ORF">H5410_043089</name>
</gene>
<dbReference type="AlphaFoldDB" id="A0A9J5XY89"/>
<comment type="caution">
    <text evidence="1">The sequence shown here is derived from an EMBL/GenBank/DDBJ whole genome shotgun (WGS) entry which is preliminary data.</text>
</comment>
<keyword evidence="2" id="KW-1185">Reference proteome</keyword>
<accession>A0A9J5XY89</accession>